<dbReference type="InterPro" id="IPR013221">
    <property type="entry name" value="Mur_ligase_cen"/>
</dbReference>
<dbReference type="Gene3D" id="3.40.710.10">
    <property type="entry name" value="DD-peptidase/beta-lactamase superfamily"/>
    <property type="match status" value="1"/>
</dbReference>
<feature type="active site" description="Proton acceptor" evidence="10">
    <location>
        <position position="1163"/>
    </location>
</feature>
<dbReference type="GO" id="GO:0009252">
    <property type="term" value="P:peptidoglycan biosynthetic process"/>
    <property type="evidence" value="ECO:0007669"/>
    <property type="project" value="UniProtKB-KW"/>
</dbReference>
<dbReference type="RefSeq" id="WP_110924346.1">
    <property type="nucleotide sequence ID" value="NZ_QJSU01000014.1"/>
</dbReference>
<dbReference type="GO" id="GO:0008360">
    <property type="term" value="P:regulation of cell shape"/>
    <property type="evidence" value="ECO:0007669"/>
    <property type="project" value="UniProtKB-KW"/>
</dbReference>
<dbReference type="PANTHER" id="PTHR43024">
    <property type="entry name" value="UDP-N-ACETYLMURAMOYL-TRIPEPTIDE--D-ALANYL-D-ALANINE LIGASE"/>
    <property type="match status" value="1"/>
</dbReference>
<reference evidence="16 17" key="1">
    <citation type="submission" date="2018-06" db="EMBL/GenBank/DDBJ databases">
        <title>Genomic Encyclopedia of Type Strains, Phase III (KMG-III): the genomes of soil and plant-associated and newly described type strains.</title>
        <authorList>
            <person name="Whitman W."/>
        </authorList>
    </citation>
    <scope>NUCLEOTIDE SEQUENCE [LARGE SCALE GENOMIC DNA]</scope>
    <source>
        <strain evidence="16 17">CECT 5889</strain>
    </source>
</reference>
<comment type="similarity">
    <text evidence="1 12">Belongs to the peptidase S11 family.</text>
</comment>
<evidence type="ECO:0000259" key="13">
    <source>
        <dbReference type="Pfam" id="PF00768"/>
    </source>
</evidence>
<protein>
    <submittedName>
        <fullName evidence="16">UDP-N-acetylmuramoyl-tripeptide--D-alanyl-D-alanine ligase</fullName>
    </submittedName>
</protein>
<dbReference type="OrthoDB" id="9810718at2"/>
<keyword evidence="5" id="KW-0378">Hydrolase</keyword>
<dbReference type="InterPro" id="IPR001967">
    <property type="entry name" value="Peptidase_S11_N"/>
</dbReference>
<dbReference type="PANTHER" id="PTHR43024:SF1">
    <property type="entry name" value="UDP-N-ACETYLMURAMOYL-TRIPEPTIDE--D-ALANYL-D-ALANINE LIGASE"/>
    <property type="match status" value="1"/>
</dbReference>
<dbReference type="Proteomes" id="UP000247746">
    <property type="component" value="Unassembled WGS sequence"/>
</dbReference>
<keyword evidence="17" id="KW-1185">Reference proteome</keyword>
<keyword evidence="7" id="KW-0133">Cell shape</keyword>
<evidence type="ECO:0000256" key="1">
    <source>
        <dbReference type="ARBA" id="ARBA00007164"/>
    </source>
</evidence>
<dbReference type="SUPFAM" id="SSF48208">
    <property type="entry name" value="Six-hairpin glycosidases"/>
    <property type="match status" value="1"/>
</dbReference>
<keyword evidence="9" id="KW-0961">Cell wall biogenesis/degradation</keyword>
<dbReference type="Pfam" id="PF08245">
    <property type="entry name" value="Mur_ligase_M"/>
    <property type="match status" value="1"/>
</dbReference>
<keyword evidence="6" id="KW-0067">ATP-binding</keyword>
<evidence type="ECO:0000256" key="12">
    <source>
        <dbReference type="RuleBase" id="RU004016"/>
    </source>
</evidence>
<dbReference type="GO" id="GO:0006508">
    <property type="term" value="P:proteolysis"/>
    <property type="evidence" value="ECO:0007669"/>
    <property type="project" value="InterPro"/>
</dbReference>
<dbReference type="Gene3D" id="3.40.1190.10">
    <property type="entry name" value="Mur-like, catalytic domain"/>
    <property type="match status" value="1"/>
</dbReference>
<comment type="caution">
    <text evidence="16">The sequence shown here is derived from an EMBL/GenBank/DDBJ whole genome shotgun (WGS) entry which is preliminary data.</text>
</comment>
<dbReference type="GO" id="GO:0071555">
    <property type="term" value="P:cell wall organization"/>
    <property type="evidence" value="ECO:0007669"/>
    <property type="project" value="UniProtKB-KW"/>
</dbReference>
<proteinExistence type="inferred from homology"/>
<evidence type="ECO:0000256" key="5">
    <source>
        <dbReference type="ARBA" id="ARBA00022801"/>
    </source>
</evidence>
<evidence type="ECO:0000313" key="17">
    <source>
        <dbReference type="Proteomes" id="UP000247746"/>
    </source>
</evidence>
<accession>A0A2V4U8J7</accession>
<dbReference type="InterPro" id="IPR008928">
    <property type="entry name" value="6-hairpin_glycosidase_sf"/>
</dbReference>
<evidence type="ECO:0000256" key="2">
    <source>
        <dbReference type="ARBA" id="ARBA00022598"/>
    </source>
</evidence>
<dbReference type="SUPFAM" id="SSF56601">
    <property type="entry name" value="beta-lactamase/transpeptidase-like"/>
    <property type="match status" value="1"/>
</dbReference>
<evidence type="ECO:0000313" key="16">
    <source>
        <dbReference type="EMBL" id="PYE36493.1"/>
    </source>
</evidence>
<dbReference type="GO" id="GO:0005524">
    <property type="term" value="F:ATP binding"/>
    <property type="evidence" value="ECO:0007669"/>
    <property type="project" value="UniProtKB-KW"/>
</dbReference>
<keyword evidence="4" id="KW-0547">Nucleotide-binding</keyword>
<feature type="domain" description="Mur ligase central" evidence="15">
    <location>
        <begin position="754"/>
        <end position="937"/>
    </location>
</feature>
<dbReference type="Pfam" id="PF00768">
    <property type="entry name" value="Peptidase_S11"/>
    <property type="match status" value="1"/>
</dbReference>
<keyword evidence="3" id="KW-0732">Signal</keyword>
<feature type="domain" description="Mur ligase C-terminal" evidence="14">
    <location>
        <begin position="961"/>
        <end position="1087"/>
    </location>
</feature>
<dbReference type="GO" id="GO:0005975">
    <property type="term" value="P:carbohydrate metabolic process"/>
    <property type="evidence" value="ECO:0007669"/>
    <property type="project" value="InterPro"/>
</dbReference>
<dbReference type="GO" id="GO:0016881">
    <property type="term" value="F:acid-amino acid ligase activity"/>
    <property type="evidence" value="ECO:0007669"/>
    <property type="project" value="InterPro"/>
</dbReference>
<dbReference type="InterPro" id="IPR018044">
    <property type="entry name" value="Peptidase_S11"/>
</dbReference>
<feature type="active site" description="Acyl-ester intermediate" evidence="10">
    <location>
        <position position="1160"/>
    </location>
</feature>
<dbReference type="Gene3D" id="3.90.190.20">
    <property type="entry name" value="Mur ligase, C-terminal domain"/>
    <property type="match status" value="1"/>
</dbReference>
<dbReference type="InterPro" id="IPR012338">
    <property type="entry name" value="Beta-lactam/transpept-like"/>
</dbReference>
<keyword evidence="2 16" id="KW-0436">Ligase</keyword>
<evidence type="ECO:0000256" key="10">
    <source>
        <dbReference type="PIRSR" id="PIRSR618044-1"/>
    </source>
</evidence>
<feature type="active site" evidence="10">
    <location>
        <position position="1222"/>
    </location>
</feature>
<evidence type="ECO:0000256" key="9">
    <source>
        <dbReference type="ARBA" id="ARBA00023316"/>
    </source>
</evidence>
<feature type="domain" description="Peptidase S11 D-alanyl-D-alanine carboxypeptidase A N-terminal" evidence="13">
    <location>
        <begin position="1143"/>
        <end position="1352"/>
    </location>
</feature>
<keyword evidence="8" id="KW-0573">Peptidoglycan synthesis</keyword>
<name>A0A2V4U8J7_9GAMM</name>
<dbReference type="SUPFAM" id="SSF53623">
    <property type="entry name" value="MurD-like peptide ligases, catalytic domain"/>
    <property type="match status" value="1"/>
</dbReference>
<evidence type="ECO:0000256" key="4">
    <source>
        <dbReference type="ARBA" id="ARBA00022741"/>
    </source>
</evidence>
<evidence type="ECO:0000256" key="7">
    <source>
        <dbReference type="ARBA" id="ARBA00022960"/>
    </source>
</evidence>
<dbReference type="InterPro" id="IPR051046">
    <property type="entry name" value="MurCDEF_CellWall_CoF430Synth"/>
</dbReference>
<dbReference type="EMBL" id="QJSU01000014">
    <property type="protein sequence ID" value="PYE36493.1"/>
    <property type="molecule type" value="Genomic_DNA"/>
</dbReference>
<gene>
    <name evidence="16" type="ORF">DFP82_1142</name>
</gene>
<evidence type="ECO:0000259" key="14">
    <source>
        <dbReference type="Pfam" id="PF02875"/>
    </source>
</evidence>
<evidence type="ECO:0000256" key="6">
    <source>
        <dbReference type="ARBA" id="ARBA00022840"/>
    </source>
</evidence>
<dbReference type="SUPFAM" id="SSF53244">
    <property type="entry name" value="MurD-like peptide ligases, peptide-binding domain"/>
    <property type="match status" value="1"/>
</dbReference>
<dbReference type="PRINTS" id="PR00725">
    <property type="entry name" value="DADACBPTASE1"/>
</dbReference>
<feature type="binding site" evidence="11">
    <location>
        <position position="1323"/>
    </location>
    <ligand>
        <name>substrate</name>
    </ligand>
</feature>
<evidence type="ECO:0000259" key="15">
    <source>
        <dbReference type="Pfam" id="PF08245"/>
    </source>
</evidence>
<dbReference type="GO" id="GO:0009002">
    <property type="term" value="F:serine-type D-Ala-D-Ala carboxypeptidase activity"/>
    <property type="evidence" value="ECO:0007669"/>
    <property type="project" value="InterPro"/>
</dbReference>
<evidence type="ECO:0000256" key="8">
    <source>
        <dbReference type="ARBA" id="ARBA00022984"/>
    </source>
</evidence>
<dbReference type="Pfam" id="PF02875">
    <property type="entry name" value="Mur_ligase_C"/>
    <property type="match status" value="1"/>
</dbReference>
<evidence type="ECO:0000256" key="3">
    <source>
        <dbReference type="ARBA" id="ARBA00022729"/>
    </source>
</evidence>
<dbReference type="InterPro" id="IPR036565">
    <property type="entry name" value="Mur-like_cat_sf"/>
</dbReference>
<evidence type="ECO:0000256" key="11">
    <source>
        <dbReference type="PIRSR" id="PIRSR618044-2"/>
    </source>
</evidence>
<dbReference type="InterPro" id="IPR004101">
    <property type="entry name" value="Mur_ligase_C"/>
</dbReference>
<sequence length="1374" mass="154683">MSETTSMNGLMTHLKNNLPAIYEHWVQTHITQVNTENSTGNFQDAAVDTLPTTFILSVSDGHKKAKVVTFIINDLLKLKEADNTSNFSNFEKILPVIMAKVDTLSEKFDAPIAWLRLEWLNQVSLTTWSNFQQSLKGFKRNYYRSGIAFEGVREPWLLLTEMELNANACLYMGNTVSHAGVNDNNLNVYLKARHGSSQIPDFSDDLPIISFNTAGVFIDEHTGECHTLDTQPRFKGHRKLLPLSANTTQPIIEMSTNYLARQVQPSGQYVYGYFPCFGRTIDTYNSLRHASSTYALIEGYEACHSFDAYRNDEAKLALANMKVSIDNAMSYLIDELIQNYDDKTYVIDTGGEIKLGANAVAILAIVKYLQVFRDTPKADDYHALAEQLALGIIAMQQDDGSFVHVLHSKDLTLKAKNRIIYYDGEAAFAMMRLYGLTKDTRWLDCVTCAFDYSIKAKHDQAHDHWLSYCSNELIIYKPEKKYFQFAVNNIAGYTDFIKNRITTFPTLLELSMVFHKMLLKLDEHPEFHDVLAGFDVQGFYQALHARANHLINGFFFPEMAMFYKSPQAILHGFFIRHHSFRVRIDDVEHYLSGLIGYFDFLKTANYPKLAAKKYQSNYDVIHAHNEDKNQPVESDSQALKQSVLTANSLVLATKGRWLVTPPVDWSATGLCIWQPSFESGQLIVARRKNMAVGYLSEKSLESLVKKGASAIITDDAIAYKNSSIPVLYVRDIRQATIAIGRYARQVFDGQVIGITGSAGKTTTVHMLAHVLNGFGGASYTQSSANLPVGIAWNLASMPHSINYWVLEMAIGSMSANTNLVRPDIALITNIAPAHLEYHHNIETIALKKSRIFEGMAPGSLAIVCRDIEQYDLIERLATTWGIHVVSYGEHDDATIKLLSYNQKEAQAQIAVDGQTYLLNLQARGQHMVLNAMAILAVVNHNNLPIREAITRLESFKAVAGRGQVLETTYKNRPITLYDEAYNANPLSMQAALETFEQLQEPTHQKLLILGDMLELGGDSSNYHLQLAPIIERMNFRALILVGSQSKVLVDKLKSLDITLYHFEDVQALSSKLHEFLKDHDHVFIKASNGIGLNKLFIEGKNPIVYQQELAVVETKDTTIMKDFNTDAAILFESFKLNDNEITAQRLIIENKSAIPKMMASLAKLMTVMLVWDKVMQDKIDPVTTTVEMPISLLKGSSEYYQFYQKDEQIPLIILIESALIASSNEAAFALACWHSGTEPTFVTQMVRQSYFLGLRGSHWTSCSGLEKSAYTTAQDMSKLAKVFISQYGAIASFCSLKYFEFNGKRVFNTNKLMRSYPNIPGLKTGNLVGIGSNLINYWMDDDVYYLSIVLETESREVCYELSEKIMNQCVQSTL</sequence>
<dbReference type="InterPro" id="IPR036615">
    <property type="entry name" value="Mur_ligase_C_dom_sf"/>
</dbReference>
<organism evidence="16 17">
    <name type="scientific">Psychrobacter fozii</name>
    <dbReference type="NCBI Taxonomy" id="198480"/>
    <lineage>
        <taxon>Bacteria</taxon>
        <taxon>Pseudomonadati</taxon>
        <taxon>Pseudomonadota</taxon>
        <taxon>Gammaproteobacteria</taxon>
        <taxon>Moraxellales</taxon>
        <taxon>Moraxellaceae</taxon>
        <taxon>Psychrobacter</taxon>
    </lineage>
</organism>